<evidence type="ECO:0000313" key="11">
    <source>
        <dbReference type="EMBL" id="KAG0490312.1"/>
    </source>
</evidence>
<dbReference type="GO" id="GO:0005381">
    <property type="term" value="F:iron ion transmembrane transporter activity"/>
    <property type="evidence" value="ECO:0007669"/>
    <property type="project" value="UniProtKB-UniRule"/>
</dbReference>
<dbReference type="GO" id="GO:0005384">
    <property type="term" value="F:manganese ion transmembrane transporter activity"/>
    <property type="evidence" value="ECO:0007669"/>
    <property type="project" value="InterPro"/>
</dbReference>
<comment type="similarity">
    <text evidence="2 9">Belongs to the CCC1 family.</text>
</comment>
<evidence type="ECO:0000256" key="9">
    <source>
        <dbReference type="RuleBase" id="RU369115"/>
    </source>
</evidence>
<dbReference type="PANTHER" id="PTHR31851">
    <property type="entry name" value="FE(2+)/MN(2+) TRANSPORTER PCL1"/>
    <property type="match status" value="1"/>
</dbReference>
<keyword evidence="3" id="KW-0408">Iron</keyword>
<feature type="transmembrane region" description="Helical" evidence="9">
    <location>
        <begin position="193"/>
        <end position="213"/>
    </location>
</feature>
<keyword evidence="5 9" id="KW-0812">Transmembrane</keyword>
<evidence type="ECO:0000256" key="5">
    <source>
        <dbReference type="ARBA" id="ARBA00022692"/>
    </source>
</evidence>
<evidence type="ECO:0000256" key="4">
    <source>
        <dbReference type="ARBA" id="ARBA00022554"/>
    </source>
</evidence>
<feature type="transmembrane region" description="Helical" evidence="9">
    <location>
        <begin position="45"/>
        <end position="67"/>
    </location>
</feature>
<keyword evidence="9" id="KW-0406">Ion transport</keyword>
<comment type="function">
    <text evidence="9">Vacuolar Fe(2+) uptake transporter.</text>
</comment>
<keyword evidence="4 9" id="KW-0926">Vacuole</keyword>
<dbReference type="GO" id="GO:0030026">
    <property type="term" value="P:intracellular manganese ion homeostasis"/>
    <property type="evidence" value="ECO:0007669"/>
    <property type="project" value="InterPro"/>
</dbReference>
<keyword evidence="7 9" id="KW-0472">Membrane</keyword>
<feature type="transmembrane region" description="Helical" evidence="9">
    <location>
        <begin position="74"/>
        <end position="94"/>
    </location>
</feature>
<dbReference type="OrthoDB" id="73465at2759"/>
<feature type="transmembrane region" description="Helical" evidence="9">
    <location>
        <begin position="129"/>
        <end position="151"/>
    </location>
</feature>
<reference evidence="11 12" key="1">
    <citation type="journal article" date="2020" name="Nat. Food">
        <title>A phased Vanilla planifolia genome enables genetic improvement of flavour and production.</title>
        <authorList>
            <person name="Hasing T."/>
            <person name="Tang H."/>
            <person name="Brym M."/>
            <person name="Khazi F."/>
            <person name="Huang T."/>
            <person name="Chambers A.H."/>
        </authorList>
    </citation>
    <scope>NUCLEOTIDE SEQUENCE [LARGE SCALE GENOMIC DNA]</scope>
    <source>
        <tissue evidence="11">Leaf</tissue>
    </source>
</reference>
<evidence type="ECO:0000256" key="6">
    <source>
        <dbReference type="ARBA" id="ARBA00022989"/>
    </source>
</evidence>
<dbReference type="Pfam" id="PF01988">
    <property type="entry name" value="VIT1"/>
    <property type="match status" value="2"/>
</dbReference>
<keyword evidence="9" id="KW-0813">Transport</keyword>
<dbReference type="GO" id="GO:0005774">
    <property type="term" value="C:vacuolar membrane"/>
    <property type="evidence" value="ECO:0007669"/>
    <property type="project" value="UniProtKB-SubCell"/>
</dbReference>
<organism evidence="11 12">
    <name type="scientific">Vanilla planifolia</name>
    <name type="common">Vanilla</name>
    <dbReference type="NCBI Taxonomy" id="51239"/>
    <lineage>
        <taxon>Eukaryota</taxon>
        <taxon>Viridiplantae</taxon>
        <taxon>Streptophyta</taxon>
        <taxon>Embryophyta</taxon>
        <taxon>Tracheophyta</taxon>
        <taxon>Spermatophyta</taxon>
        <taxon>Magnoliopsida</taxon>
        <taxon>Liliopsida</taxon>
        <taxon>Asparagales</taxon>
        <taxon>Orchidaceae</taxon>
        <taxon>Vanilloideae</taxon>
        <taxon>Vanilleae</taxon>
        <taxon>Vanilla</taxon>
    </lineage>
</organism>
<dbReference type="EMBL" id="JADCNM010000003">
    <property type="protein sequence ID" value="KAG0490312.1"/>
    <property type="molecule type" value="Genomic_DNA"/>
</dbReference>
<keyword evidence="6 9" id="KW-1133">Transmembrane helix</keyword>
<dbReference type="AlphaFoldDB" id="A0A835V9D8"/>
<evidence type="ECO:0000256" key="8">
    <source>
        <dbReference type="ARBA" id="ARBA00044464"/>
    </source>
</evidence>
<evidence type="ECO:0000256" key="10">
    <source>
        <dbReference type="SAM" id="MobiDB-lite"/>
    </source>
</evidence>
<comment type="caution">
    <text evidence="11">The sequence shown here is derived from an EMBL/GenBank/DDBJ whole genome shotgun (WGS) entry which is preliminary data.</text>
</comment>
<dbReference type="InterPro" id="IPR008217">
    <property type="entry name" value="Ccc1_fam"/>
</dbReference>
<evidence type="ECO:0000256" key="7">
    <source>
        <dbReference type="ARBA" id="ARBA00023136"/>
    </source>
</evidence>
<evidence type="ECO:0000256" key="3">
    <source>
        <dbReference type="ARBA" id="ARBA00022496"/>
    </source>
</evidence>
<accession>A0A835V9D8</accession>
<evidence type="ECO:0000313" key="12">
    <source>
        <dbReference type="Proteomes" id="UP000639772"/>
    </source>
</evidence>
<sequence length="221" mass="22598">MDSQLSVDACPDLSPNVKQPEDQTVIDISSSEADSGPFPTARAQWVRAAILGATDGLVSTSSLMIGVGGVNKTVHALLVAGIACLVAGASSMGVGEYVSVKAQYEIEKKERNKRGNNSDVDGLPSPKRAAAASFVSFAAGASLPLLAGGFITSMTMRLMMVCAASSVGFAGFGAASAFLGGGNLMKATMRTLVGGWLSMAFTFGVVQLFAFAFHDAVSTTS</sequence>
<dbReference type="Proteomes" id="UP000639772">
    <property type="component" value="Chromosome 3"/>
</dbReference>
<proteinExistence type="inferred from homology"/>
<feature type="region of interest" description="Disordered" evidence="10">
    <location>
        <begin position="1"/>
        <end position="21"/>
    </location>
</feature>
<name>A0A835V9D8_VANPL</name>
<comment type="catalytic activity">
    <reaction evidence="8">
        <text>Fe(2+)(in) = Fe(2+)(out)</text>
        <dbReference type="Rhea" id="RHEA:28486"/>
        <dbReference type="ChEBI" id="CHEBI:29033"/>
    </reaction>
    <physiologicalReaction direction="left-to-right" evidence="8">
        <dbReference type="Rhea" id="RHEA:28487"/>
    </physiologicalReaction>
</comment>
<feature type="transmembrane region" description="Helical" evidence="9">
    <location>
        <begin position="158"/>
        <end position="181"/>
    </location>
</feature>
<dbReference type="GO" id="GO:0140315">
    <property type="term" value="F:iron ion sequestering activity"/>
    <property type="evidence" value="ECO:0007669"/>
    <property type="project" value="UniProtKB-UniRule"/>
</dbReference>
<protein>
    <recommendedName>
        <fullName evidence="9">Vacuolar iron transporter</fullName>
    </recommendedName>
</protein>
<evidence type="ECO:0000256" key="2">
    <source>
        <dbReference type="ARBA" id="ARBA00007049"/>
    </source>
</evidence>
<evidence type="ECO:0000256" key="1">
    <source>
        <dbReference type="ARBA" id="ARBA00004128"/>
    </source>
</evidence>
<comment type="subcellular location">
    <subcellularLocation>
        <location evidence="1 9">Vacuole membrane</location>
        <topology evidence="1 9">Multi-pass membrane protein</topology>
    </subcellularLocation>
</comment>
<gene>
    <name evidence="11" type="ORF">HPP92_007175</name>
</gene>
<keyword evidence="3" id="KW-0410">Iron transport</keyword>